<feature type="region of interest" description="Disordered" evidence="1">
    <location>
        <begin position="96"/>
        <end position="117"/>
    </location>
</feature>
<dbReference type="KEGG" id="vg:80535844"/>
<dbReference type="Gene3D" id="1.10.1740.70">
    <property type="entry name" value="ChaB"/>
    <property type="match status" value="1"/>
</dbReference>
<feature type="compositionally biased region" description="Acidic residues" evidence="1">
    <location>
        <begin position="104"/>
        <end position="117"/>
    </location>
</feature>
<dbReference type="RefSeq" id="YP_010797852.1">
    <property type="nucleotide sequence ID" value="NC_076246.1"/>
</dbReference>
<gene>
    <name evidence="2" type="primary">se88</name>
    <name evidence="2" type="ORF">SENV_ORF88</name>
</gene>
<dbReference type="InterPro" id="IPR009317">
    <property type="entry name" value="ChaB"/>
</dbReference>
<evidence type="ECO:0000313" key="2">
    <source>
        <dbReference type="EMBL" id="AYN45048.1"/>
    </source>
</evidence>
<proteinExistence type="predicted"/>
<dbReference type="Proteomes" id="UP000676073">
    <property type="component" value="Segment"/>
</dbReference>
<name>A0A3G2JU18_9ABAC</name>
<dbReference type="SUPFAM" id="SSF140376">
    <property type="entry name" value="ChaB-like"/>
    <property type="match status" value="1"/>
</dbReference>
<dbReference type="InterPro" id="IPR037205">
    <property type="entry name" value="ChaB_sf"/>
</dbReference>
<organism evidence="2 3">
    <name type="scientific">Spodoptera exigua multiple nucleopolyhedrovirus</name>
    <dbReference type="NCBI Taxonomy" id="10454"/>
    <lineage>
        <taxon>Viruses</taxon>
        <taxon>Viruses incertae sedis</taxon>
        <taxon>Naldaviricetes</taxon>
        <taxon>Lefavirales</taxon>
        <taxon>Baculoviridae</taxon>
        <taxon>Alphabaculovirus</taxon>
    </lineage>
</organism>
<keyword evidence="3" id="KW-1185">Reference proteome</keyword>
<protein>
    <submittedName>
        <fullName evidence="2">Se88</fullName>
    </submittedName>
</protein>
<dbReference type="EMBL" id="MH370144">
    <property type="protein sequence ID" value="AYN45048.1"/>
    <property type="molecule type" value="Genomic_DNA"/>
</dbReference>
<sequence length="117" mass="14102">MCLLFYTHTTIKMPMLSKHLFNKFRFLKIRIQMYNNISELPVNTRVLPYQGKRIYIKFFNRAYKNYKSDVTASKIAWQAVKRKYKKVGDHWVPRKNANQYDTTSTDEDYTTTTDEED</sequence>
<reference evidence="2 3" key="1">
    <citation type="submission" date="2018-05" db="EMBL/GenBank/DDBJ databases">
        <title>The genome sequence of a novel Spodoptera exigua multiple nucleopolyhedrovirus, SeMNPV-QD, isolated from Qingdao, China.</title>
        <authorList>
            <person name="Chen Y."/>
            <person name="Qi B."/>
            <person name="Zheng G."/>
            <person name="Zhang Y."/>
            <person name="Li C."/>
        </authorList>
    </citation>
    <scope>NUCLEOTIDE SEQUENCE [LARGE SCALE GENOMIC DNA]</scope>
    <source>
        <strain evidence="2">SeMNPV-QD</strain>
    </source>
</reference>
<accession>A0A3G2JU18</accession>
<dbReference type="GeneID" id="80535844"/>
<evidence type="ECO:0000313" key="3">
    <source>
        <dbReference type="Proteomes" id="UP000676073"/>
    </source>
</evidence>
<dbReference type="Pfam" id="PF06150">
    <property type="entry name" value="ChaB"/>
    <property type="match status" value="1"/>
</dbReference>
<evidence type="ECO:0000256" key="1">
    <source>
        <dbReference type="SAM" id="MobiDB-lite"/>
    </source>
</evidence>